<dbReference type="EMBL" id="RZUL01000001">
    <property type="protein sequence ID" value="RVT43534.1"/>
    <property type="molecule type" value="Genomic_DNA"/>
</dbReference>
<dbReference type="InterPro" id="IPR029069">
    <property type="entry name" value="HotDog_dom_sf"/>
</dbReference>
<evidence type="ECO:0000256" key="10">
    <source>
        <dbReference type="ARBA" id="ARBA00023098"/>
    </source>
</evidence>
<gene>
    <name evidence="25" type="ORF">ENE74_02635</name>
</gene>
<keyword evidence="7" id="KW-0378">Hydrolase</keyword>
<dbReference type="GO" id="GO:0016020">
    <property type="term" value="C:membrane"/>
    <property type="evidence" value="ECO:0007669"/>
    <property type="project" value="UniProtKB-SubCell"/>
</dbReference>
<evidence type="ECO:0000256" key="4">
    <source>
        <dbReference type="ARBA" id="ARBA00022475"/>
    </source>
</evidence>
<comment type="catalytic activity">
    <reaction evidence="20">
        <text>hexadecanoyl-CoA + H2O = hexadecanoate + CoA + H(+)</text>
        <dbReference type="Rhea" id="RHEA:16645"/>
        <dbReference type="ChEBI" id="CHEBI:7896"/>
        <dbReference type="ChEBI" id="CHEBI:15377"/>
        <dbReference type="ChEBI" id="CHEBI:15378"/>
        <dbReference type="ChEBI" id="CHEBI:57287"/>
        <dbReference type="ChEBI" id="CHEBI:57379"/>
        <dbReference type="EC" id="3.1.2.2"/>
    </reaction>
    <physiologicalReaction direction="left-to-right" evidence="20">
        <dbReference type="Rhea" id="RHEA:16646"/>
    </physiologicalReaction>
</comment>
<evidence type="ECO:0000256" key="15">
    <source>
        <dbReference type="ARBA" id="ARBA00038456"/>
    </source>
</evidence>
<comment type="catalytic activity">
    <reaction evidence="14">
        <text>(9Z)-octadecenoyl-CoA + H2O = (9Z)-octadecenoate + CoA + H(+)</text>
        <dbReference type="Rhea" id="RHEA:40139"/>
        <dbReference type="ChEBI" id="CHEBI:15377"/>
        <dbReference type="ChEBI" id="CHEBI:15378"/>
        <dbReference type="ChEBI" id="CHEBI:30823"/>
        <dbReference type="ChEBI" id="CHEBI:57287"/>
        <dbReference type="ChEBI" id="CHEBI:57387"/>
    </reaction>
    <physiologicalReaction direction="left-to-right" evidence="14">
        <dbReference type="Rhea" id="RHEA:40140"/>
    </physiologicalReaction>
</comment>
<evidence type="ECO:0000259" key="24">
    <source>
        <dbReference type="Pfam" id="PF03061"/>
    </source>
</evidence>
<comment type="catalytic activity">
    <reaction evidence="23">
        <text>tetradecanoyl-CoA + H2O = tetradecanoate + CoA + H(+)</text>
        <dbReference type="Rhea" id="RHEA:40119"/>
        <dbReference type="ChEBI" id="CHEBI:15377"/>
        <dbReference type="ChEBI" id="CHEBI:15378"/>
        <dbReference type="ChEBI" id="CHEBI:30807"/>
        <dbReference type="ChEBI" id="CHEBI:57287"/>
        <dbReference type="ChEBI" id="CHEBI:57385"/>
    </reaction>
    <physiologicalReaction direction="left-to-right" evidence="23">
        <dbReference type="Rhea" id="RHEA:40120"/>
    </physiologicalReaction>
</comment>
<comment type="catalytic activity">
    <reaction evidence="21">
        <text>decanoyl-CoA + H2O = decanoate + CoA + H(+)</text>
        <dbReference type="Rhea" id="RHEA:40059"/>
        <dbReference type="ChEBI" id="CHEBI:15377"/>
        <dbReference type="ChEBI" id="CHEBI:15378"/>
        <dbReference type="ChEBI" id="CHEBI:27689"/>
        <dbReference type="ChEBI" id="CHEBI:57287"/>
        <dbReference type="ChEBI" id="CHEBI:61430"/>
    </reaction>
    <physiologicalReaction direction="left-to-right" evidence="21">
        <dbReference type="Rhea" id="RHEA:40060"/>
    </physiologicalReaction>
</comment>
<comment type="catalytic activity">
    <reaction evidence="19">
        <text>octanoyl-CoA + H2O = octanoate + CoA + H(+)</text>
        <dbReference type="Rhea" id="RHEA:30143"/>
        <dbReference type="ChEBI" id="CHEBI:15377"/>
        <dbReference type="ChEBI" id="CHEBI:15378"/>
        <dbReference type="ChEBI" id="CHEBI:25646"/>
        <dbReference type="ChEBI" id="CHEBI:57287"/>
        <dbReference type="ChEBI" id="CHEBI:57386"/>
    </reaction>
    <physiologicalReaction direction="left-to-right" evidence="19">
        <dbReference type="Rhea" id="RHEA:30144"/>
    </physiologicalReaction>
</comment>
<reference evidence="25 26" key="1">
    <citation type="submission" date="2019-01" db="EMBL/GenBank/DDBJ databases">
        <authorList>
            <person name="Chen W.-M."/>
        </authorList>
    </citation>
    <scope>NUCLEOTIDE SEQUENCE [LARGE SCALE GENOMIC DNA]</scope>
    <source>
        <strain evidence="25 26">TLA-22</strain>
    </source>
</reference>
<dbReference type="GO" id="GO:0005737">
    <property type="term" value="C:cytoplasm"/>
    <property type="evidence" value="ECO:0007669"/>
    <property type="project" value="UniProtKB-SubCell"/>
</dbReference>
<comment type="catalytic activity">
    <reaction evidence="13">
        <text>(5Z,8Z,11Z,14Z)-eicosatetraenoyl-CoA + H2O = (5Z,8Z,11Z,14Z)-eicosatetraenoate + CoA + H(+)</text>
        <dbReference type="Rhea" id="RHEA:40151"/>
        <dbReference type="ChEBI" id="CHEBI:15377"/>
        <dbReference type="ChEBI" id="CHEBI:15378"/>
        <dbReference type="ChEBI" id="CHEBI:32395"/>
        <dbReference type="ChEBI" id="CHEBI:57287"/>
        <dbReference type="ChEBI" id="CHEBI:57368"/>
    </reaction>
    <physiologicalReaction direction="left-to-right" evidence="13">
        <dbReference type="Rhea" id="RHEA:40152"/>
    </physiologicalReaction>
</comment>
<accession>A0A437JCE6</accession>
<evidence type="ECO:0000256" key="2">
    <source>
        <dbReference type="ARBA" id="ARBA00004496"/>
    </source>
</evidence>
<keyword evidence="8" id="KW-0276">Fatty acid metabolism</keyword>
<evidence type="ECO:0000256" key="8">
    <source>
        <dbReference type="ARBA" id="ARBA00022832"/>
    </source>
</evidence>
<dbReference type="Proteomes" id="UP000282977">
    <property type="component" value="Unassembled WGS sequence"/>
</dbReference>
<organism evidence="25 26">
    <name type="scientific">Sphingobium algorifonticola</name>
    <dbReference type="NCBI Taxonomy" id="2008318"/>
    <lineage>
        <taxon>Bacteria</taxon>
        <taxon>Pseudomonadati</taxon>
        <taxon>Pseudomonadota</taxon>
        <taxon>Alphaproteobacteria</taxon>
        <taxon>Sphingomonadales</taxon>
        <taxon>Sphingomonadaceae</taxon>
        <taxon>Sphingobium</taxon>
    </lineage>
</organism>
<dbReference type="AlphaFoldDB" id="A0A437JCE6"/>
<feature type="domain" description="Thioesterase" evidence="24">
    <location>
        <begin position="89"/>
        <end position="154"/>
    </location>
</feature>
<dbReference type="EC" id="3.1.2.2" evidence="16"/>
<evidence type="ECO:0000256" key="18">
    <source>
        <dbReference type="ARBA" id="ARBA00043210"/>
    </source>
</evidence>
<evidence type="ECO:0000256" key="3">
    <source>
        <dbReference type="ARBA" id="ARBA00004632"/>
    </source>
</evidence>
<evidence type="ECO:0000256" key="16">
    <source>
        <dbReference type="ARBA" id="ARBA00038848"/>
    </source>
</evidence>
<evidence type="ECO:0000256" key="1">
    <source>
        <dbReference type="ARBA" id="ARBA00004170"/>
    </source>
</evidence>
<sequence>MTLASPRTKNNHNCLFTERRILLCCAPYKESIGVEAAWRTRIRDGDRLCTECVPRGACKFGVSVLAFDDAAQHMRSTILCPAAYEGGPGVAHGGWVCAALDEVLGQTVMEYHARVVTANLSVDFRLPVPVGEALTGHAWIDALDGRKVRATGELRLAASDAVLARATGLFIIIDPAHYVRHADWLAQQKVTGGTA</sequence>
<evidence type="ECO:0000256" key="11">
    <source>
        <dbReference type="ARBA" id="ARBA00023136"/>
    </source>
</evidence>
<dbReference type="PANTHER" id="PTHR12418">
    <property type="entry name" value="ACYL-COENZYME A THIOESTERASE THEM4"/>
    <property type="match status" value="1"/>
</dbReference>
<dbReference type="GO" id="GO:0006631">
    <property type="term" value="P:fatty acid metabolic process"/>
    <property type="evidence" value="ECO:0007669"/>
    <property type="project" value="UniProtKB-KW"/>
</dbReference>
<keyword evidence="11" id="KW-0472">Membrane</keyword>
<comment type="caution">
    <text evidence="25">The sequence shown here is derived from an EMBL/GenBank/DDBJ whole genome shotgun (WGS) entry which is preliminary data.</text>
</comment>
<keyword evidence="10" id="KW-0443">Lipid metabolism</keyword>
<proteinExistence type="inferred from homology"/>
<dbReference type="InterPro" id="IPR052365">
    <property type="entry name" value="THEM4/THEM5_acyl-CoA_thioest"/>
</dbReference>
<comment type="catalytic activity">
    <reaction evidence="22">
        <text>dodecanoyl-CoA + H2O = dodecanoate + CoA + H(+)</text>
        <dbReference type="Rhea" id="RHEA:30135"/>
        <dbReference type="ChEBI" id="CHEBI:15377"/>
        <dbReference type="ChEBI" id="CHEBI:15378"/>
        <dbReference type="ChEBI" id="CHEBI:18262"/>
        <dbReference type="ChEBI" id="CHEBI:57287"/>
        <dbReference type="ChEBI" id="CHEBI:57375"/>
    </reaction>
    <physiologicalReaction direction="left-to-right" evidence="22">
        <dbReference type="Rhea" id="RHEA:30136"/>
    </physiologicalReaction>
</comment>
<dbReference type="CDD" id="cd03443">
    <property type="entry name" value="PaaI_thioesterase"/>
    <property type="match status" value="1"/>
</dbReference>
<keyword evidence="4" id="KW-1003">Cell membrane</keyword>
<protein>
    <recommendedName>
        <fullName evidence="17">Acyl-coenzyme A thioesterase THEM4</fullName>
        <ecNumber evidence="16">3.1.2.2</ecNumber>
    </recommendedName>
    <alternativeName>
        <fullName evidence="18">Thioesterase superfamily member 4</fullName>
    </alternativeName>
</protein>
<evidence type="ECO:0000256" key="6">
    <source>
        <dbReference type="ARBA" id="ARBA00022703"/>
    </source>
</evidence>
<keyword evidence="9" id="KW-0809">Transit peptide</keyword>
<dbReference type="PANTHER" id="PTHR12418:SF19">
    <property type="entry name" value="ACYL-COENZYME A THIOESTERASE THEM4"/>
    <property type="match status" value="1"/>
</dbReference>
<evidence type="ECO:0000256" key="22">
    <source>
        <dbReference type="ARBA" id="ARBA00048074"/>
    </source>
</evidence>
<dbReference type="Gene3D" id="3.10.129.10">
    <property type="entry name" value="Hotdog Thioesterase"/>
    <property type="match status" value="1"/>
</dbReference>
<evidence type="ECO:0000256" key="7">
    <source>
        <dbReference type="ARBA" id="ARBA00022801"/>
    </source>
</evidence>
<evidence type="ECO:0000256" key="23">
    <source>
        <dbReference type="ARBA" id="ARBA00048180"/>
    </source>
</evidence>
<evidence type="ECO:0000256" key="21">
    <source>
        <dbReference type="ARBA" id="ARBA00047969"/>
    </source>
</evidence>
<dbReference type="OrthoDB" id="5505920at2"/>
<evidence type="ECO:0000256" key="5">
    <source>
        <dbReference type="ARBA" id="ARBA00022490"/>
    </source>
</evidence>
<evidence type="ECO:0000256" key="13">
    <source>
        <dbReference type="ARBA" id="ARBA00035852"/>
    </source>
</evidence>
<dbReference type="Pfam" id="PF03061">
    <property type="entry name" value="4HBT"/>
    <property type="match status" value="1"/>
</dbReference>
<dbReference type="SUPFAM" id="SSF54637">
    <property type="entry name" value="Thioesterase/thiol ester dehydrase-isomerase"/>
    <property type="match status" value="1"/>
</dbReference>
<evidence type="ECO:0000256" key="20">
    <source>
        <dbReference type="ARBA" id="ARBA00047734"/>
    </source>
</evidence>
<keyword evidence="6" id="KW-0053">Apoptosis</keyword>
<comment type="subcellular location">
    <subcellularLocation>
        <location evidence="3">Cell projection</location>
        <location evidence="3">Ruffle membrane</location>
    </subcellularLocation>
    <subcellularLocation>
        <location evidence="2">Cytoplasm</location>
    </subcellularLocation>
    <subcellularLocation>
        <location evidence="1">Membrane</location>
        <topology evidence="1">Peripheral membrane protein</topology>
    </subcellularLocation>
</comment>
<keyword evidence="26" id="KW-1185">Reference proteome</keyword>
<evidence type="ECO:0000256" key="19">
    <source>
        <dbReference type="ARBA" id="ARBA00047588"/>
    </source>
</evidence>
<comment type="similarity">
    <text evidence="15">Belongs to the THEM4/THEM5 thioesterase family.</text>
</comment>
<keyword evidence="5" id="KW-0963">Cytoplasm</keyword>
<evidence type="ECO:0000256" key="14">
    <source>
        <dbReference type="ARBA" id="ARBA00037002"/>
    </source>
</evidence>
<evidence type="ECO:0000313" key="26">
    <source>
        <dbReference type="Proteomes" id="UP000282977"/>
    </source>
</evidence>
<evidence type="ECO:0000313" key="25">
    <source>
        <dbReference type="EMBL" id="RVT43534.1"/>
    </source>
</evidence>
<evidence type="ECO:0000256" key="17">
    <source>
        <dbReference type="ARBA" id="ARBA00040123"/>
    </source>
</evidence>
<keyword evidence="12" id="KW-0966">Cell projection</keyword>
<dbReference type="GO" id="GO:0016790">
    <property type="term" value="F:thiolester hydrolase activity"/>
    <property type="evidence" value="ECO:0007669"/>
    <property type="project" value="UniProtKB-ARBA"/>
</dbReference>
<dbReference type="InterPro" id="IPR006683">
    <property type="entry name" value="Thioestr_dom"/>
</dbReference>
<evidence type="ECO:0000256" key="9">
    <source>
        <dbReference type="ARBA" id="ARBA00022946"/>
    </source>
</evidence>
<name>A0A437JCE6_9SPHN</name>
<evidence type="ECO:0000256" key="12">
    <source>
        <dbReference type="ARBA" id="ARBA00023273"/>
    </source>
</evidence>